<protein>
    <submittedName>
        <fullName evidence="1">Uncharacterized protein</fullName>
    </submittedName>
</protein>
<dbReference type="EMBL" id="BARS01002215">
    <property type="protein sequence ID" value="GAF82913.1"/>
    <property type="molecule type" value="Genomic_DNA"/>
</dbReference>
<name>X0SP91_9ZZZZ</name>
<evidence type="ECO:0000313" key="1">
    <source>
        <dbReference type="EMBL" id="GAF82913.1"/>
    </source>
</evidence>
<sequence>KNRYGMGRKNFNVPPGTNIPFIAVFEDLPKNLGEFTVEAASSSLGLAEQ</sequence>
<reference evidence="1" key="1">
    <citation type="journal article" date="2014" name="Front. Microbiol.">
        <title>High frequency of phylogenetically diverse reductive dehalogenase-homologous genes in deep subseafloor sedimentary metagenomes.</title>
        <authorList>
            <person name="Kawai M."/>
            <person name="Futagami T."/>
            <person name="Toyoda A."/>
            <person name="Takaki Y."/>
            <person name="Nishi S."/>
            <person name="Hori S."/>
            <person name="Arai W."/>
            <person name="Tsubouchi T."/>
            <person name="Morono Y."/>
            <person name="Uchiyama I."/>
            <person name="Ito T."/>
            <person name="Fujiyama A."/>
            <person name="Inagaki F."/>
            <person name="Takami H."/>
        </authorList>
    </citation>
    <scope>NUCLEOTIDE SEQUENCE</scope>
    <source>
        <strain evidence="1">Expedition CK06-06</strain>
    </source>
</reference>
<comment type="caution">
    <text evidence="1">The sequence shown here is derived from an EMBL/GenBank/DDBJ whole genome shotgun (WGS) entry which is preliminary data.</text>
</comment>
<dbReference type="AlphaFoldDB" id="X0SP91"/>
<gene>
    <name evidence="1" type="ORF">S01H1_04171</name>
</gene>
<feature type="non-terminal residue" evidence="1">
    <location>
        <position position="1"/>
    </location>
</feature>
<accession>X0SP91</accession>
<organism evidence="1">
    <name type="scientific">marine sediment metagenome</name>
    <dbReference type="NCBI Taxonomy" id="412755"/>
    <lineage>
        <taxon>unclassified sequences</taxon>
        <taxon>metagenomes</taxon>
        <taxon>ecological metagenomes</taxon>
    </lineage>
</organism>
<proteinExistence type="predicted"/>